<gene>
    <name evidence="2" type="ORF">F7D74_10345</name>
</gene>
<proteinExistence type="predicted"/>
<dbReference type="RefSeq" id="WP_153119143.1">
    <property type="nucleotide sequence ID" value="NZ_VZCC01000071.1"/>
</dbReference>
<evidence type="ECO:0000313" key="3">
    <source>
        <dbReference type="Proteomes" id="UP000421408"/>
    </source>
</evidence>
<evidence type="ECO:0000256" key="1">
    <source>
        <dbReference type="SAM" id="Coils"/>
    </source>
</evidence>
<reference evidence="3" key="1">
    <citation type="submission" date="2019-09" db="EMBL/GenBank/DDBJ databases">
        <title>Distinct polysaccharide growth profiles of human intestinal Prevotella copri isolates.</title>
        <authorList>
            <person name="Fehlner-Peach H."/>
            <person name="Magnabosco C."/>
            <person name="Raghavan V."/>
            <person name="Scher J.U."/>
            <person name="Tett A."/>
            <person name="Cox L.M."/>
            <person name="Gottsegen C."/>
            <person name="Watters A."/>
            <person name="Wiltshire- Gordon J.D."/>
            <person name="Segata N."/>
            <person name="Bonneau R."/>
            <person name="Littman D.R."/>
        </authorList>
    </citation>
    <scope>NUCLEOTIDE SEQUENCE [LARGE SCALE GENOMIC DNA]</scope>
    <source>
        <strain evidence="3">iAA108</strain>
    </source>
</reference>
<organism evidence="2 3">
    <name type="scientific">Segatella copri</name>
    <dbReference type="NCBI Taxonomy" id="165179"/>
    <lineage>
        <taxon>Bacteria</taxon>
        <taxon>Pseudomonadati</taxon>
        <taxon>Bacteroidota</taxon>
        <taxon>Bacteroidia</taxon>
        <taxon>Bacteroidales</taxon>
        <taxon>Prevotellaceae</taxon>
        <taxon>Segatella</taxon>
    </lineage>
</organism>
<name>A0AA90ZV66_9BACT</name>
<comment type="caution">
    <text evidence="2">The sequence shown here is derived from an EMBL/GenBank/DDBJ whole genome shotgun (WGS) entry which is preliminary data.</text>
</comment>
<dbReference type="Proteomes" id="UP000421408">
    <property type="component" value="Unassembled WGS sequence"/>
</dbReference>
<evidence type="ECO:0000313" key="2">
    <source>
        <dbReference type="EMBL" id="MQN84362.1"/>
    </source>
</evidence>
<protein>
    <submittedName>
        <fullName evidence="2">Uncharacterized protein</fullName>
    </submittedName>
</protein>
<dbReference type="EMBL" id="VZCC01000071">
    <property type="protein sequence ID" value="MQN84362.1"/>
    <property type="molecule type" value="Genomic_DNA"/>
</dbReference>
<dbReference type="AlphaFoldDB" id="A0AA90ZV66"/>
<feature type="coiled-coil region" evidence="1">
    <location>
        <begin position="346"/>
        <end position="377"/>
    </location>
</feature>
<accession>A0AA90ZV66</accession>
<keyword evidence="1" id="KW-0175">Coiled coil</keyword>
<sequence length="607" mass="71164">MRTKKAMLNKGEWLQNALKRLGYDMIPSNCILDKTLTGLGATSCEIEAKRNSIIIEPNVPVILGKLNNYDNIEAVYQKCTPYNIKTYLKLDKKYKKIMTTPESFEKIRKAAKELGINIYEEFFCLYDECEKTTQDIDYRRSITKPIHDFFAFKDKAMVSATPLDMSHTKFEEQGFIKIKIVPNYDYRKPLTLIVTNSYYKRIKQTLDGLKDSKKICIFFNVTDGIADLIDNLDITDYKVFCSEKSVKKLIKRGINNAYSEITYPLARVNFFTCRFYSALDITNYDGVKPDIIMLTDLHTANWTMIDPFTEAIQIQGRFRKREDEEATYTSLTHISTINPDIIVRSKEEIDIKVEQFIRNHETLQKQHNNANNDMKKEAISEDLKNLKYEDLLDDKGEINPFAIDNLQNEERVHAYYKSAEDLYQAYQRTGFFNVTLNNVTECVGEDDIERLNQAKLAIEQRKLIVENLANIDKWFANGKISFEEKEKYRTLLRKIPEFQYTINAYDKIGKDAIISAEYKKKLIDRKVREFDQSEDFQKRYSSEIKNLIKEAFPLNEYINKNIIKQKIMDIYYQNGIMSKVTQNTIKSYFECKESGKINSFKLIKFKF</sequence>